<evidence type="ECO:0000313" key="10">
    <source>
        <dbReference type="Proteomes" id="UP001597079"/>
    </source>
</evidence>
<keyword evidence="6 7" id="KW-0472">Membrane</keyword>
<evidence type="ECO:0000259" key="8">
    <source>
        <dbReference type="PROSITE" id="PS50928"/>
    </source>
</evidence>
<proteinExistence type="inferred from homology"/>
<evidence type="ECO:0000313" key="9">
    <source>
        <dbReference type="EMBL" id="MFD1673942.1"/>
    </source>
</evidence>
<dbReference type="InterPro" id="IPR051393">
    <property type="entry name" value="ABC_transporter_permease"/>
</dbReference>
<keyword evidence="4 7" id="KW-0812">Transmembrane</keyword>
<dbReference type="PANTHER" id="PTHR30193">
    <property type="entry name" value="ABC TRANSPORTER PERMEASE PROTEIN"/>
    <property type="match status" value="1"/>
</dbReference>
<keyword evidence="5 7" id="KW-1133">Transmembrane helix</keyword>
<evidence type="ECO:0000256" key="1">
    <source>
        <dbReference type="ARBA" id="ARBA00004651"/>
    </source>
</evidence>
<evidence type="ECO:0000256" key="6">
    <source>
        <dbReference type="ARBA" id="ARBA00023136"/>
    </source>
</evidence>
<evidence type="ECO:0000256" key="7">
    <source>
        <dbReference type="RuleBase" id="RU363032"/>
    </source>
</evidence>
<keyword evidence="10" id="KW-1185">Reference proteome</keyword>
<feature type="domain" description="ABC transmembrane type-1" evidence="8">
    <location>
        <begin position="86"/>
        <end position="297"/>
    </location>
</feature>
<dbReference type="InterPro" id="IPR035906">
    <property type="entry name" value="MetI-like_sf"/>
</dbReference>
<sequence>MEASAQTVEELNRVGRRRTTARNGQNAVAYGFMTPWLLGMLFLTAGSMLFTLYLSFTNYDLLSRPHFVGTSNFTQLFSDRNFWTSIRVTLIYVVASVPARMVASLLVATLLSKQVRGIGIYRALIYLPSLIGGSVGASIGWKELFDQNGPIDSFLHLFGIQGPVWLGNPNTAIIVLVLLSVWQFGSEMVIFLAGLKQIPNYLYEAATIDGANHFQRYIRITLPMLSPIIFFNLLMGTISSFMVFTQVEVITDGGPMNSTLFYVLYLYQQGFQYFHMGYATAMAIVLLVIVALCSGFIFLTSKFWVNYDV</sequence>
<keyword evidence="3" id="KW-1003">Cell membrane</keyword>
<dbReference type="EMBL" id="JBHUCX010000014">
    <property type="protein sequence ID" value="MFD1673942.1"/>
    <property type="molecule type" value="Genomic_DNA"/>
</dbReference>
<evidence type="ECO:0000256" key="3">
    <source>
        <dbReference type="ARBA" id="ARBA00022475"/>
    </source>
</evidence>
<accession>A0ABW4JFW4</accession>
<dbReference type="InterPro" id="IPR000515">
    <property type="entry name" value="MetI-like"/>
</dbReference>
<evidence type="ECO:0000256" key="2">
    <source>
        <dbReference type="ARBA" id="ARBA00022448"/>
    </source>
</evidence>
<dbReference type="SUPFAM" id="SSF160964">
    <property type="entry name" value="MalF N-terminal region-like"/>
    <property type="match status" value="1"/>
</dbReference>
<feature type="transmembrane region" description="Helical" evidence="7">
    <location>
        <begin position="123"/>
        <end position="141"/>
    </location>
</feature>
<dbReference type="Pfam" id="PF00528">
    <property type="entry name" value="BPD_transp_1"/>
    <property type="match status" value="1"/>
</dbReference>
<comment type="similarity">
    <text evidence="7">Belongs to the binding-protein-dependent transport system permease family.</text>
</comment>
<dbReference type="Proteomes" id="UP001597079">
    <property type="component" value="Unassembled WGS sequence"/>
</dbReference>
<keyword evidence="2 7" id="KW-0813">Transport</keyword>
<comment type="subcellular location">
    <subcellularLocation>
        <location evidence="1 7">Cell membrane</location>
        <topology evidence="1 7">Multi-pass membrane protein</topology>
    </subcellularLocation>
</comment>
<evidence type="ECO:0000256" key="5">
    <source>
        <dbReference type="ARBA" id="ARBA00022989"/>
    </source>
</evidence>
<feature type="transmembrane region" description="Helical" evidence="7">
    <location>
        <begin position="172"/>
        <end position="195"/>
    </location>
</feature>
<dbReference type="CDD" id="cd06261">
    <property type="entry name" value="TM_PBP2"/>
    <property type="match status" value="1"/>
</dbReference>
<feature type="transmembrane region" description="Helical" evidence="7">
    <location>
        <begin position="222"/>
        <end position="243"/>
    </location>
</feature>
<feature type="transmembrane region" description="Helical" evidence="7">
    <location>
        <begin position="279"/>
        <end position="299"/>
    </location>
</feature>
<feature type="transmembrane region" description="Helical" evidence="7">
    <location>
        <begin position="27"/>
        <end position="56"/>
    </location>
</feature>
<dbReference type="RefSeq" id="WP_377941568.1">
    <property type="nucleotide sequence ID" value="NZ_JBHUCX010000014.1"/>
</dbReference>
<dbReference type="SUPFAM" id="SSF161098">
    <property type="entry name" value="MetI-like"/>
    <property type="match status" value="1"/>
</dbReference>
<dbReference type="PROSITE" id="PS50928">
    <property type="entry name" value="ABC_TM1"/>
    <property type="match status" value="1"/>
</dbReference>
<protein>
    <submittedName>
        <fullName evidence="9">Carbohydrate ABC transporter permease</fullName>
    </submittedName>
</protein>
<name>A0ABW4JFW4_9BACL</name>
<organism evidence="9 10">
    <name type="scientific">Alicyclobacillus fodiniaquatilis</name>
    <dbReference type="NCBI Taxonomy" id="1661150"/>
    <lineage>
        <taxon>Bacteria</taxon>
        <taxon>Bacillati</taxon>
        <taxon>Bacillota</taxon>
        <taxon>Bacilli</taxon>
        <taxon>Bacillales</taxon>
        <taxon>Alicyclobacillaceae</taxon>
        <taxon>Alicyclobacillus</taxon>
    </lineage>
</organism>
<reference evidence="10" key="1">
    <citation type="journal article" date="2019" name="Int. J. Syst. Evol. Microbiol.">
        <title>The Global Catalogue of Microorganisms (GCM) 10K type strain sequencing project: providing services to taxonomists for standard genome sequencing and annotation.</title>
        <authorList>
            <consortium name="The Broad Institute Genomics Platform"/>
            <consortium name="The Broad Institute Genome Sequencing Center for Infectious Disease"/>
            <person name="Wu L."/>
            <person name="Ma J."/>
        </authorList>
    </citation>
    <scope>NUCLEOTIDE SEQUENCE [LARGE SCALE GENOMIC DNA]</scope>
    <source>
        <strain evidence="10">CGMCC 1.12286</strain>
    </source>
</reference>
<evidence type="ECO:0000256" key="4">
    <source>
        <dbReference type="ARBA" id="ARBA00022692"/>
    </source>
</evidence>
<gene>
    <name evidence="9" type="ORF">ACFSB2_04365</name>
</gene>
<comment type="caution">
    <text evidence="9">The sequence shown here is derived from an EMBL/GenBank/DDBJ whole genome shotgun (WGS) entry which is preliminary data.</text>
</comment>
<dbReference type="Gene3D" id="1.10.3720.10">
    <property type="entry name" value="MetI-like"/>
    <property type="match status" value="1"/>
</dbReference>
<dbReference type="PANTHER" id="PTHR30193:SF1">
    <property type="entry name" value="ABC TRANSPORTER PERMEASE PROTEIN YESP-RELATED"/>
    <property type="match status" value="1"/>
</dbReference>
<feature type="transmembrane region" description="Helical" evidence="7">
    <location>
        <begin position="90"/>
        <end position="111"/>
    </location>
</feature>